<protein>
    <submittedName>
        <fullName evidence="1">Polyhydroxyalkanoic acid system protein</fullName>
    </submittedName>
</protein>
<name>A0A4U1BRX6_9GAMM</name>
<evidence type="ECO:0000313" key="2">
    <source>
        <dbReference type="Proteomes" id="UP000305675"/>
    </source>
</evidence>
<keyword evidence="2" id="KW-1185">Reference proteome</keyword>
<dbReference type="InterPro" id="IPR013433">
    <property type="entry name" value="PHA_gran_rgn"/>
</dbReference>
<dbReference type="EMBL" id="SWCJ01000002">
    <property type="protein sequence ID" value="TKB57550.1"/>
    <property type="molecule type" value="Genomic_DNA"/>
</dbReference>
<dbReference type="OrthoDB" id="287584at2"/>
<proteinExistence type="predicted"/>
<sequence length="95" mass="10985">MTSIHIQRNHQMGHQGIRDLSERVASELAHRYQIRWRWQGNELRFKRAGASGLLLPETELITVQMKLGLVLMPMAKVIEIEIESQLDALLARQQV</sequence>
<dbReference type="Pfam" id="PF09650">
    <property type="entry name" value="PHA_gran_rgn"/>
    <property type="match status" value="1"/>
</dbReference>
<evidence type="ECO:0000313" key="1">
    <source>
        <dbReference type="EMBL" id="TKB57550.1"/>
    </source>
</evidence>
<comment type="caution">
    <text evidence="1">The sequence shown here is derived from an EMBL/GenBank/DDBJ whole genome shotgun (WGS) entry which is preliminary data.</text>
</comment>
<organism evidence="1 2">
    <name type="scientific">Ferrimonas aestuarii</name>
    <dbReference type="NCBI Taxonomy" id="2569539"/>
    <lineage>
        <taxon>Bacteria</taxon>
        <taxon>Pseudomonadati</taxon>
        <taxon>Pseudomonadota</taxon>
        <taxon>Gammaproteobacteria</taxon>
        <taxon>Alteromonadales</taxon>
        <taxon>Ferrimonadaceae</taxon>
        <taxon>Ferrimonas</taxon>
    </lineage>
</organism>
<dbReference type="RefSeq" id="WP_136862195.1">
    <property type="nucleotide sequence ID" value="NZ_SWCJ01000002.1"/>
</dbReference>
<accession>A0A4U1BRX6</accession>
<dbReference type="NCBIfam" id="TIGR02610">
    <property type="entry name" value="PHA_gran_rgn"/>
    <property type="match status" value="1"/>
</dbReference>
<reference evidence="1 2" key="1">
    <citation type="submission" date="2019-04" db="EMBL/GenBank/DDBJ databases">
        <authorList>
            <person name="Hwang J.C."/>
        </authorList>
    </citation>
    <scope>NUCLEOTIDE SEQUENCE [LARGE SCALE GENOMIC DNA]</scope>
    <source>
        <strain evidence="1 2">IMCC35002</strain>
    </source>
</reference>
<dbReference type="AlphaFoldDB" id="A0A4U1BRX6"/>
<dbReference type="Proteomes" id="UP000305675">
    <property type="component" value="Unassembled WGS sequence"/>
</dbReference>
<gene>
    <name evidence="1" type="ORF">FCL42_04565</name>
</gene>